<dbReference type="PANTHER" id="PTHR12940:SF0">
    <property type="entry name" value="SPLICING FACTOR ESS-2 HOMOLOG"/>
    <property type="match status" value="1"/>
</dbReference>
<organism evidence="5 6">
    <name type="scientific">Pseudocercospora eumusae</name>
    <dbReference type="NCBI Taxonomy" id="321146"/>
    <lineage>
        <taxon>Eukaryota</taxon>
        <taxon>Fungi</taxon>
        <taxon>Dikarya</taxon>
        <taxon>Ascomycota</taxon>
        <taxon>Pezizomycotina</taxon>
        <taxon>Dothideomycetes</taxon>
        <taxon>Dothideomycetidae</taxon>
        <taxon>Mycosphaerellales</taxon>
        <taxon>Mycosphaerellaceae</taxon>
        <taxon>Pseudocercospora</taxon>
    </lineage>
</organism>
<proteinExistence type="inferred from homology"/>
<evidence type="ECO:0000256" key="2">
    <source>
        <dbReference type="ARBA" id="ARBA00009072"/>
    </source>
</evidence>
<dbReference type="Proteomes" id="UP000070133">
    <property type="component" value="Unassembled WGS sequence"/>
</dbReference>
<comment type="caution">
    <text evidence="5">The sequence shown here is derived from an EMBL/GenBank/DDBJ whole genome shotgun (WGS) entry which is preliminary data.</text>
</comment>
<comment type="subcellular location">
    <subcellularLocation>
        <location evidence="1">Nucleus</location>
    </subcellularLocation>
</comment>
<feature type="compositionally biased region" description="Polar residues" evidence="4">
    <location>
        <begin position="207"/>
        <end position="233"/>
    </location>
</feature>
<dbReference type="EMBL" id="LFZN01000063">
    <property type="protein sequence ID" value="KXT01024.1"/>
    <property type="molecule type" value="Genomic_DNA"/>
</dbReference>
<name>A0A139HEX6_9PEZI</name>
<dbReference type="InterPro" id="IPR019148">
    <property type="entry name" value="Nuclear_protein_DGCR14_ESS-2"/>
</dbReference>
<accession>A0A139HEX6</accession>
<evidence type="ECO:0000313" key="5">
    <source>
        <dbReference type="EMBL" id="KXT01024.1"/>
    </source>
</evidence>
<keyword evidence="3" id="KW-0539">Nucleus</keyword>
<evidence type="ECO:0000256" key="1">
    <source>
        <dbReference type="ARBA" id="ARBA00004123"/>
    </source>
</evidence>
<feature type="region of interest" description="Disordered" evidence="4">
    <location>
        <begin position="1"/>
        <end position="33"/>
    </location>
</feature>
<dbReference type="Pfam" id="PF09751">
    <property type="entry name" value="Es2"/>
    <property type="match status" value="1"/>
</dbReference>
<protein>
    <recommendedName>
        <fullName evidence="7">Nuclear protein DGCR14</fullName>
    </recommendedName>
</protein>
<feature type="region of interest" description="Disordered" evidence="4">
    <location>
        <begin position="84"/>
        <end position="142"/>
    </location>
</feature>
<evidence type="ECO:0000313" key="6">
    <source>
        <dbReference type="Proteomes" id="UP000070133"/>
    </source>
</evidence>
<evidence type="ECO:0000256" key="4">
    <source>
        <dbReference type="SAM" id="MobiDB-lite"/>
    </source>
</evidence>
<feature type="compositionally biased region" description="Basic and acidic residues" evidence="4">
    <location>
        <begin position="129"/>
        <end position="138"/>
    </location>
</feature>
<comment type="similarity">
    <text evidence="2">Belongs to the ESS2 family.</text>
</comment>
<dbReference type="AlphaFoldDB" id="A0A139HEX6"/>
<dbReference type="OrthoDB" id="19679at2759"/>
<feature type="region of interest" description="Disordered" evidence="4">
    <location>
        <begin position="202"/>
        <end position="253"/>
    </location>
</feature>
<evidence type="ECO:0008006" key="7">
    <source>
        <dbReference type="Google" id="ProtNLM"/>
    </source>
</evidence>
<sequence length="605" mass="66165">MASSNSQALAKRNSDSALMPPPPPPKRQKRPAKVLDEEVYAEAVSHIIARDFFPGLLQTEAQKEYMDALDSDNKDWIREAGRNLTSVMTPGPDSRRRAGRGTSFTPRRTTAAGDTPRNFVGETPGRTPLDTDHFAPEEEKPEVDVNMSLGAFQAKYTSEDNESFNALLDRQNEKRAAKYGFFHHDNKIPTARQLAWREKERKRIENGESSSTALIRTSGSGENTMQVVTTRPSQDLDARPASVDSFPSRQGPRNHFMFGPEGVEHLVVTRAQNAELVSNAPPKAVNYPGTRFSDNRPTADTAVPASPSMSAIDAAIAGRPRATESETGYSGVETPRVNGYAFVDAEPTPSEMGVPVTDEEADIAEQEAAKQFLPKLDEHGISPFNIKERSKREELHHKLVEKADASRRKDGGRLEQLRKLGITPGRTPTPRFASGANIRKSGDMTPAAKSLADRLSTPRSGGMFGSARTKDAWTATPRAKRPSDDGKLTISRCSYALGYEMIPRGDGSSSKLLAAGAPVCNNQASSIFFLNENMGATKLSIFADSLHTHHTRQTACSPKRMCEYETFPSTPPCLSFEQRAPMSASSALQEVREACSAVESRRSLV</sequence>
<dbReference type="STRING" id="321146.A0A139HEX6"/>
<gene>
    <name evidence="5" type="ORF">AC578_4454</name>
</gene>
<dbReference type="PANTHER" id="PTHR12940">
    <property type="entry name" value="ES-2 PROTEIN - RELATED"/>
    <property type="match status" value="1"/>
</dbReference>
<feature type="region of interest" description="Disordered" evidence="4">
    <location>
        <begin position="419"/>
        <end position="485"/>
    </location>
</feature>
<reference evidence="5 6" key="1">
    <citation type="submission" date="2015-07" db="EMBL/GenBank/DDBJ databases">
        <title>Comparative genomics of the Sigatoka disease complex on banana suggests a link between parallel evolutionary changes in Pseudocercospora fijiensis and Pseudocercospora eumusae and increased virulence on the banana host.</title>
        <authorList>
            <person name="Chang T.-C."/>
            <person name="Salvucci A."/>
            <person name="Crous P.W."/>
            <person name="Stergiopoulos I."/>
        </authorList>
    </citation>
    <scope>NUCLEOTIDE SEQUENCE [LARGE SCALE GENOMIC DNA]</scope>
    <source>
        <strain evidence="5 6">CBS 114824</strain>
    </source>
</reference>
<keyword evidence="6" id="KW-1185">Reference proteome</keyword>
<dbReference type="GO" id="GO:0071013">
    <property type="term" value="C:catalytic step 2 spliceosome"/>
    <property type="evidence" value="ECO:0007669"/>
    <property type="project" value="TreeGrafter"/>
</dbReference>
<evidence type="ECO:0000256" key="3">
    <source>
        <dbReference type="ARBA" id="ARBA00023242"/>
    </source>
</evidence>